<protein>
    <submittedName>
        <fullName evidence="1">Uncharacterized protein</fullName>
    </submittedName>
</protein>
<dbReference type="AlphaFoldDB" id="A0A8J3KXT2"/>
<organism evidence="1 2">
    <name type="scientific">Catellatospora citrea</name>
    <dbReference type="NCBI Taxonomy" id="53366"/>
    <lineage>
        <taxon>Bacteria</taxon>
        <taxon>Bacillati</taxon>
        <taxon>Actinomycetota</taxon>
        <taxon>Actinomycetes</taxon>
        <taxon>Micromonosporales</taxon>
        <taxon>Micromonosporaceae</taxon>
        <taxon>Catellatospora</taxon>
    </lineage>
</organism>
<dbReference type="EMBL" id="BONH01000074">
    <property type="protein sequence ID" value="GIG03165.1"/>
    <property type="molecule type" value="Genomic_DNA"/>
</dbReference>
<gene>
    <name evidence="1" type="ORF">Cci01nite_82580</name>
</gene>
<proteinExistence type="predicted"/>
<sequence length="66" mass="7109">MTLSLEESTINYLSKRAQVETGGNVSALLERVVHAAAVTESAKQHAAWFAARPDYADAAEAERYAA</sequence>
<dbReference type="Proteomes" id="UP000659904">
    <property type="component" value="Unassembled WGS sequence"/>
</dbReference>
<name>A0A8J3KXT2_9ACTN</name>
<evidence type="ECO:0000313" key="2">
    <source>
        <dbReference type="Proteomes" id="UP000659904"/>
    </source>
</evidence>
<keyword evidence="2" id="KW-1185">Reference proteome</keyword>
<evidence type="ECO:0000313" key="1">
    <source>
        <dbReference type="EMBL" id="GIG03165.1"/>
    </source>
</evidence>
<reference evidence="1 2" key="1">
    <citation type="submission" date="2021-01" db="EMBL/GenBank/DDBJ databases">
        <title>Whole genome shotgun sequence of Catellatospora citrea NBRC 14495.</title>
        <authorList>
            <person name="Komaki H."/>
            <person name="Tamura T."/>
        </authorList>
    </citation>
    <scope>NUCLEOTIDE SEQUENCE [LARGE SCALE GENOMIC DNA]</scope>
    <source>
        <strain evidence="1 2">NBRC 14495</strain>
    </source>
</reference>
<accession>A0A8J3KXT2</accession>
<comment type="caution">
    <text evidence="1">The sequence shown here is derived from an EMBL/GenBank/DDBJ whole genome shotgun (WGS) entry which is preliminary data.</text>
</comment>